<dbReference type="InterPro" id="IPR005123">
    <property type="entry name" value="Oxoglu/Fe-dep_dioxygenase_dom"/>
</dbReference>
<sequence>MPRQTVKRESNLEQDRWVQLGAVERTRNFNEKWVSVSVKRKPVFSHGGSVARLPGLLGANTCDAIISCAEAHADWKERGDSVDGQPEWQHTVIDYSSRFCSQSLGALVTLLAEEIVLPALKAAFGLEPRDLYLHWAFVRAYAPKRRQQFPVHRDSSVATANILLSDPGSFEGAELFVLGQSHSGADRLPEKEFRRRLPERVLRRDHSVDYKQGECIMHLGKRMHGVLPILSGTRHTLILMFQERKK</sequence>
<evidence type="ECO:0000313" key="3">
    <source>
        <dbReference type="EMBL" id="JAC80615.1"/>
    </source>
</evidence>
<keyword evidence="1" id="KW-0479">Metal-binding</keyword>
<dbReference type="AlphaFoldDB" id="A0A061SCQ9"/>
<accession>A0A061SCQ9</accession>
<dbReference type="Gene3D" id="2.60.120.620">
    <property type="entry name" value="q2cbj1_9rhob like domain"/>
    <property type="match status" value="1"/>
</dbReference>
<dbReference type="SUPFAM" id="SSF51197">
    <property type="entry name" value="Clavaminate synthase-like"/>
    <property type="match status" value="1"/>
</dbReference>
<keyword evidence="1" id="KW-0560">Oxidoreductase</keyword>
<name>A0A061SCQ9_9CHLO</name>
<protein>
    <recommendedName>
        <fullName evidence="2">Fe2OG dioxygenase domain-containing protein</fullName>
    </recommendedName>
</protein>
<evidence type="ECO:0000259" key="2">
    <source>
        <dbReference type="PROSITE" id="PS51471"/>
    </source>
</evidence>
<reference evidence="3" key="1">
    <citation type="submission" date="2014-05" db="EMBL/GenBank/DDBJ databases">
        <title>The transcriptome of the halophilic microalga Tetraselmis sp. GSL018 isolated from the Great Salt Lake, Utah.</title>
        <authorList>
            <person name="Jinkerson R.E."/>
            <person name="D'Adamo S."/>
            <person name="Posewitz M.C."/>
        </authorList>
    </citation>
    <scope>NUCLEOTIDE SEQUENCE</scope>
    <source>
        <strain evidence="3">GSL018</strain>
    </source>
</reference>
<evidence type="ECO:0000256" key="1">
    <source>
        <dbReference type="RuleBase" id="RU003682"/>
    </source>
</evidence>
<keyword evidence="1" id="KW-0408">Iron</keyword>
<dbReference type="GO" id="GO:0016491">
    <property type="term" value="F:oxidoreductase activity"/>
    <property type="evidence" value="ECO:0007669"/>
    <property type="project" value="UniProtKB-KW"/>
</dbReference>
<gene>
    <name evidence="3" type="ORF">TSPGSL018_9866</name>
</gene>
<dbReference type="GO" id="GO:0046872">
    <property type="term" value="F:metal ion binding"/>
    <property type="evidence" value="ECO:0007669"/>
    <property type="project" value="UniProtKB-KW"/>
</dbReference>
<feature type="domain" description="Fe2OG dioxygenase" evidence="2">
    <location>
        <begin position="132"/>
        <end position="244"/>
    </location>
</feature>
<comment type="similarity">
    <text evidence="1">Belongs to the iron/ascorbate-dependent oxidoreductase family.</text>
</comment>
<dbReference type="PROSITE" id="PS51471">
    <property type="entry name" value="FE2OG_OXY"/>
    <property type="match status" value="1"/>
</dbReference>
<organism evidence="3">
    <name type="scientific">Tetraselmis sp. GSL018</name>
    <dbReference type="NCBI Taxonomy" id="582737"/>
    <lineage>
        <taxon>Eukaryota</taxon>
        <taxon>Viridiplantae</taxon>
        <taxon>Chlorophyta</taxon>
        <taxon>core chlorophytes</taxon>
        <taxon>Chlorodendrophyceae</taxon>
        <taxon>Chlorodendrales</taxon>
        <taxon>Chlorodendraceae</taxon>
        <taxon>Tetraselmis</taxon>
    </lineage>
</organism>
<proteinExistence type="inferred from homology"/>
<dbReference type="EMBL" id="GBEZ01004617">
    <property type="protein sequence ID" value="JAC80615.1"/>
    <property type="molecule type" value="Transcribed_RNA"/>
</dbReference>